<evidence type="ECO:0000313" key="3">
    <source>
        <dbReference type="Proteomes" id="UP001357485"/>
    </source>
</evidence>
<gene>
    <name evidence="2" type="ORF">LTR16_000246</name>
</gene>
<sequence>MSSTTHFLTGPRARARNNFEYINPFANCDVPPTLHVANVKSDDVAFIPLKQGALAMTPYACKRRFVAQETLNRHWIRQNNMSQSDWVRFIMMTAKDRLVWIDGWKRGRAGTKWRGTRGSNSTDESELENEDDNYGRFSTTLGFRAPSWSAPSWAARPTSVDTLSIAETVSPVESSQERVPVTNPLQDRLRTRAWSADEIYLEAPPTYEAARASIERHGLPPAYETVARNGLVRCVTFA</sequence>
<evidence type="ECO:0000313" key="2">
    <source>
        <dbReference type="EMBL" id="KAK5257561.1"/>
    </source>
</evidence>
<dbReference type="Proteomes" id="UP001357485">
    <property type="component" value="Unassembled WGS sequence"/>
</dbReference>
<reference evidence="2 3" key="1">
    <citation type="submission" date="2023-08" db="EMBL/GenBank/DDBJ databases">
        <title>Black Yeasts Isolated from many extreme environments.</title>
        <authorList>
            <person name="Coleine C."/>
            <person name="Stajich J.E."/>
            <person name="Selbmann L."/>
        </authorList>
    </citation>
    <scope>NUCLEOTIDE SEQUENCE [LARGE SCALE GENOMIC DNA]</scope>
    <source>
        <strain evidence="2 3">CCFEE 536</strain>
    </source>
</reference>
<proteinExistence type="predicted"/>
<feature type="region of interest" description="Disordered" evidence="1">
    <location>
        <begin position="111"/>
        <end position="131"/>
    </location>
</feature>
<name>A0ABR0M064_9PEZI</name>
<comment type="caution">
    <text evidence="2">The sequence shown here is derived from an EMBL/GenBank/DDBJ whole genome shotgun (WGS) entry which is preliminary data.</text>
</comment>
<accession>A0ABR0M064</accession>
<protein>
    <submittedName>
        <fullName evidence="2">Uncharacterized protein</fullName>
    </submittedName>
</protein>
<dbReference type="EMBL" id="JAVRRA010008211">
    <property type="protein sequence ID" value="KAK5257561.1"/>
    <property type="molecule type" value="Genomic_DNA"/>
</dbReference>
<organism evidence="2 3">
    <name type="scientific">Cryomyces antarcticus</name>
    <dbReference type="NCBI Taxonomy" id="329879"/>
    <lineage>
        <taxon>Eukaryota</taxon>
        <taxon>Fungi</taxon>
        <taxon>Dikarya</taxon>
        <taxon>Ascomycota</taxon>
        <taxon>Pezizomycotina</taxon>
        <taxon>Dothideomycetes</taxon>
        <taxon>Dothideomycetes incertae sedis</taxon>
        <taxon>Cryomyces</taxon>
    </lineage>
</organism>
<evidence type="ECO:0000256" key="1">
    <source>
        <dbReference type="SAM" id="MobiDB-lite"/>
    </source>
</evidence>
<keyword evidence="3" id="KW-1185">Reference proteome</keyword>